<dbReference type="GO" id="GO:0005816">
    <property type="term" value="C:spindle pole body"/>
    <property type="evidence" value="ECO:0007669"/>
    <property type="project" value="TreeGrafter"/>
</dbReference>
<dbReference type="InterPro" id="IPR000961">
    <property type="entry name" value="AGC-kinase_C"/>
</dbReference>
<comment type="caution">
    <text evidence="12">The sequence shown here is derived from an EMBL/GenBank/DDBJ whole genome shotgun (WGS) entry which is preliminary data.</text>
</comment>
<keyword evidence="3" id="KW-0597">Phosphoprotein</keyword>
<comment type="catalytic activity">
    <reaction evidence="9">
        <text>L-seryl-[protein] + ATP = O-phospho-L-seryl-[protein] + ADP + H(+)</text>
        <dbReference type="Rhea" id="RHEA:17989"/>
        <dbReference type="Rhea" id="RHEA-COMP:9863"/>
        <dbReference type="Rhea" id="RHEA-COMP:11604"/>
        <dbReference type="ChEBI" id="CHEBI:15378"/>
        <dbReference type="ChEBI" id="CHEBI:29999"/>
        <dbReference type="ChEBI" id="CHEBI:30616"/>
        <dbReference type="ChEBI" id="CHEBI:83421"/>
        <dbReference type="ChEBI" id="CHEBI:456216"/>
        <dbReference type="EC" id="2.7.11.1"/>
    </reaction>
</comment>
<keyword evidence="5" id="KW-0547">Nucleotide-binding</keyword>
<feature type="domain" description="AGC-kinase C-terminal" evidence="11">
    <location>
        <begin position="272"/>
        <end position="381"/>
    </location>
</feature>
<dbReference type="GO" id="GO:0035556">
    <property type="term" value="P:intracellular signal transduction"/>
    <property type="evidence" value="ECO:0007669"/>
    <property type="project" value="TreeGrafter"/>
</dbReference>
<evidence type="ECO:0000259" key="11">
    <source>
        <dbReference type="PROSITE" id="PS51285"/>
    </source>
</evidence>
<keyword evidence="2" id="KW-0723">Serine/threonine-protein kinase</keyword>
<dbReference type="GO" id="GO:0004674">
    <property type="term" value="F:protein serine/threonine kinase activity"/>
    <property type="evidence" value="ECO:0007669"/>
    <property type="project" value="UniProtKB-KW"/>
</dbReference>
<keyword evidence="4" id="KW-0808">Transferase</keyword>
<dbReference type="STRING" id="329046.A0A1Y2CAJ2"/>
<keyword evidence="6 12" id="KW-0418">Kinase</keyword>
<dbReference type="InterPro" id="IPR008271">
    <property type="entry name" value="Ser/Thr_kinase_AS"/>
</dbReference>
<evidence type="ECO:0000256" key="2">
    <source>
        <dbReference type="ARBA" id="ARBA00022527"/>
    </source>
</evidence>
<keyword evidence="7" id="KW-0067">ATP-binding</keyword>
<dbReference type="PROSITE" id="PS50011">
    <property type="entry name" value="PROTEIN_KINASE_DOM"/>
    <property type="match status" value="1"/>
</dbReference>
<proteinExistence type="predicted"/>
<dbReference type="EC" id="2.7.11.1" evidence="1"/>
<evidence type="ECO:0000259" key="10">
    <source>
        <dbReference type="PROSITE" id="PS50011"/>
    </source>
</evidence>
<evidence type="ECO:0000313" key="12">
    <source>
        <dbReference type="EMBL" id="ORY44058.1"/>
    </source>
</evidence>
<dbReference type="PROSITE" id="PS00108">
    <property type="entry name" value="PROTEIN_KINASE_ST"/>
    <property type="match status" value="1"/>
</dbReference>
<evidence type="ECO:0000256" key="1">
    <source>
        <dbReference type="ARBA" id="ARBA00012513"/>
    </source>
</evidence>
<dbReference type="Pfam" id="PF00069">
    <property type="entry name" value="Pkinase"/>
    <property type="match status" value="2"/>
</dbReference>
<evidence type="ECO:0000256" key="3">
    <source>
        <dbReference type="ARBA" id="ARBA00022553"/>
    </source>
</evidence>
<dbReference type="FunFam" id="1.10.510.10:FF:000024">
    <property type="entry name" value="Probable serine/threonine-protein kinase cot-1"/>
    <property type="match status" value="1"/>
</dbReference>
<dbReference type="PANTHER" id="PTHR24356:SF417">
    <property type="entry name" value="CELL CYCLE PROTEIN KINASE DBF2-RELATED"/>
    <property type="match status" value="1"/>
</dbReference>
<evidence type="ECO:0000256" key="4">
    <source>
        <dbReference type="ARBA" id="ARBA00022679"/>
    </source>
</evidence>
<dbReference type="AlphaFoldDB" id="A0A1Y2CAJ2"/>
<evidence type="ECO:0000256" key="8">
    <source>
        <dbReference type="ARBA" id="ARBA00047899"/>
    </source>
</evidence>
<dbReference type="InterPro" id="IPR050236">
    <property type="entry name" value="Ser_Thr_kinase_AGC"/>
</dbReference>
<dbReference type="OrthoDB" id="18472at2759"/>
<dbReference type="InterPro" id="IPR000719">
    <property type="entry name" value="Prot_kinase_dom"/>
</dbReference>
<protein>
    <recommendedName>
        <fullName evidence="1">non-specific serine/threonine protein kinase</fullName>
        <ecNumber evidence="1">2.7.11.1</ecNumber>
    </recommendedName>
</protein>
<sequence length="381" mass="43057">MNKRALKKMGEVQHVLTERDILTRANSEWLVKLFYAFQDMENVYLAMEFVPGGDVRTLLNNSGVLREEHARFYVAEMATAVAELHRLGFIHRDLKPENFLIDATGHLKLTDFGLSRGTLSDECVAHLRARLEKVKETPYIYQSLADRRSLYQSVKRTVEMRCFSQVGSPDYMAPEVLTKSGSGYGLSADYWSLGTILFECLCGFPPFTAANTDGIWVNVYHWERVLERPVYTGEDEEFNLSDCAWDLVTKLITHPQNRIAGLSRLQAHPFFQDYPFHQLRSPSVVPPFVPHLSSAIDTSYFDDFSNPNDMKMYQEVKERQAKLEKKLEEGRKTGGGGTGGAMGILKRLGSVGGTGSPVLQHKGKDEEGLRAAFVGFTYKHK</sequence>
<dbReference type="Gene3D" id="1.10.510.10">
    <property type="entry name" value="Transferase(Phosphotransferase) domain 1"/>
    <property type="match status" value="1"/>
</dbReference>
<dbReference type="EMBL" id="MCGO01000023">
    <property type="protein sequence ID" value="ORY44058.1"/>
    <property type="molecule type" value="Genomic_DNA"/>
</dbReference>
<dbReference type="Gene3D" id="3.30.200.20">
    <property type="entry name" value="Phosphorylase Kinase, domain 1"/>
    <property type="match status" value="1"/>
</dbReference>
<evidence type="ECO:0000256" key="7">
    <source>
        <dbReference type="ARBA" id="ARBA00022840"/>
    </source>
</evidence>
<accession>A0A1Y2CAJ2</accession>
<organism evidence="12 13">
    <name type="scientific">Rhizoclosmatium globosum</name>
    <dbReference type="NCBI Taxonomy" id="329046"/>
    <lineage>
        <taxon>Eukaryota</taxon>
        <taxon>Fungi</taxon>
        <taxon>Fungi incertae sedis</taxon>
        <taxon>Chytridiomycota</taxon>
        <taxon>Chytridiomycota incertae sedis</taxon>
        <taxon>Chytridiomycetes</taxon>
        <taxon>Chytridiales</taxon>
        <taxon>Chytriomycetaceae</taxon>
        <taxon>Rhizoclosmatium</taxon>
    </lineage>
</organism>
<evidence type="ECO:0000256" key="5">
    <source>
        <dbReference type="ARBA" id="ARBA00022741"/>
    </source>
</evidence>
<name>A0A1Y2CAJ2_9FUNG</name>
<dbReference type="SMART" id="SM00220">
    <property type="entry name" value="S_TKc"/>
    <property type="match status" value="1"/>
</dbReference>
<dbReference type="PROSITE" id="PS51285">
    <property type="entry name" value="AGC_KINASE_CTER"/>
    <property type="match status" value="1"/>
</dbReference>
<dbReference type="SUPFAM" id="SSF56112">
    <property type="entry name" value="Protein kinase-like (PK-like)"/>
    <property type="match status" value="1"/>
</dbReference>
<dbReference type="Pfam" id="PF00433">
    <property type="entry name" value="Pkinase_C"/>
    <property type="match status" value="1"/>
</dbReference>
<feature type="domain" description="Protein kinase" evidence="10">
    <location>
        <begin position="1"/>
        <end position="271"/>
    </location>
</feature>
<dbReference type="Proteomes" id="UP000193642">
    <property type="component" value="Unassembled WGS sequence"/>
</dbReference>
<keyword evidence="13" id="KW-1185">Reference proteome</keyword>
<dbReference type="InterPro" id="IPR017892">
    <property type="entry name" value="Pkinase_C"/>
</dbReference>
<comment type="catalytic activity">
    <reaction evidence="8">
        <text>L-threonyl-[protein] + ATP = O-phospho-L-threonyl-[protein] + ADP + H(+)</text>
        <dbReference type="Rhea" id="RHEA:46608"/>
        <dbReference type="Rhea" id="RHEA-COMP:11060"/>
        <dbReference type="Rhea" id="RHEA-COMP:11605"/>
        <dbReference type="ChEBI" id="CHEBI:15378"/>
        <dbReference type="ChEBI" id="CHEBI:30013"/>
        <dbReference type="ChEBI" id="CHEBI:30616"/>
        <dbReference type="ChEBI" id="CHEBI:61977"/>
        <dbReference type="ChEBI" id="CHEBI:456216"/>
        <dbReference type="EC" id="2.7.11.1"/>
    </reaction>
</comment>
<dbReference type="GO" id="GO:0007010">
    <property type="term" value="P:cytoskeleton organization"/>
    <property type="evidence" value="ECO:0007669"/>
    <property type="project" value="UniProtKB-ARBA"/>
</dbReference>
<reference evidence="12 13" key="1">
    <citation type="submission" date="2016-07" db="EMBL/GenBank/DDBJ databases">
        <title>Pervasive Adenine N6-methylation of Active Genes in Fungi.</title>
        <authorList>
            <consortium name="DOE Joint Genome Institute"/>
            <person name="Mondo S.J."/>
            <person name="Dannebaum R.O."/>
            <person name="Kuo R.C."/>
            <person name="Labutti K."/>
            <person name="Haridas S."/>
            <person name="Kuo A."/>
            <person name="Salamov A."/>
            <person name="Ahrendt S.R."/>
            <person name="Lipzen A."/>
            <person name="Sullivan W."/>
            <person name="Andreopoulos W.B."/>
            <person name="Clum A."/>
            <person name="Lindquist E."/>
            <person name="Daum C."/>
            <person name="Ramamoorthy G.K."/>
            <person name="Gryganskyi A."/>
            <person name="Culley D."/>
            <person name="Magnuson J.K."/>
            <person name="James T.Y."/>
            <person name="O'Malley M.A."/>
            <person name="Stajich J.E."/>
            <person name="Spatafora J.W."/>
            <person name="Visel A."/>
            <person name="Grigoriev I.V."/>
        </authorList>
    </citation>
    <scope>NUCLEOTIDE SEQUENCE [LARGE SCALE GENOMIC DNA]</scope>
    <source>
        <strain evidence="12 13">JEL800</strain>
    </source>
</reference>
<evidence type="ECO:0000313" key="13">
    <source>
        <dbReference type="Proteomes" id="UP000193642"/>
    </source>
</evidence>
<evidence type="ECO:0000256" key="6">
    <source>
        <dbReference type="ARBA" id="ARBA00022777"/>
    </source>
</evidence>
<dbReference type="GO" id="GO:0005524">
    <property type="term" value="F:ATP binding"/>
    <property type="evidence" value="ECO:0007669"/>
    <property type="project" value="UniProtKB-KW"/>
</dbReference>
<dbReference type="InterPro" id="IPR011009">
    <property type="entry name" value="Kinase-like_dom_sf"/>
</dbReference>
<evidence type="ECO:0000256" key="9">
    <source>
        <dbReference type="ARBA" id="ARBA00048679"/>
    </source>
</evidence>
<gene>
    <name evidence="12" type="ORF">BCR33DRAFT_697825</name>
</gene>
<dbReference type="PANTHER" id="PTHR24356">
    <property type="entry name" value="SERINE/THREONINE-PROTEIN KINASE"/>
    <property type="match status" value="1"/>
</dbReference>